<name>A0A3B0RY82_9ZZZZ</name>
<dbReference type="EC" id="2.1.1.170" evidence="4"/>
<organism evidence="4">
    <name type="scientific">hydrothermal vent metagenome</name>
    <dbReference type="NCBI Taxonomy" id="652676"/>
    <lineage>
        <taxon>unclassified sequences</taxon>
        <taxon>metagenomes</taxon>
        <taxon>ecological metagenomes</taxon>
    </lineage>
</organism>
<dbReference type="PANTHER" id="PTHR31760">
    <property type="entry name" value="S-ADENOSYL-L-METHIONINE-DEPENDENT METHYLTRANSFERASES SUPERFAMILY PROTEIN"/>
    <property type="match status" value="1"/>
</dbReference>
<dbReference type="HAMAP" id="MF_00074">
    <property type="entry name" value="16SrRNA_methyltr_G"/>
    <property type="match status" value="1"/>
</dbReference>
<dbReference type="PANTHER" id="PTHR31760:SF0">
    <property type="entry name" value="S-ADENOSYL-L-METHIONINE-DEPENDENT METHYLTRANSFERASES SUPERFAMILY PROTEIN"/>
    <property type="match status" value="1"/>
</dbReference>
<evidence type="ECO:0000256" key="3">
    <source>
        <dbReference type="ARBA" id="ARBA00022679"/>
    </source>
</evidence>
<keyword evidence="3 4" id="KW-0808">Transferase</keyword>
<dbReference type="PIRSF" id="PIRSF003078">
    <property type="entry name" value="GidB"/>
    <property type="match status" value="1"/>
</dbReference>
<reference evidence="4" key="1">
    <citation type="submission" date="2018-06" db="EMBL/GenBank/DDBJ databases">
        <authorList>
            <person name="Zhirakovskaya E."/>
        </authorList>
    </citation>
    <scope>NUCLEOTIDE SEQUENCE</scope>
</reference>
<gene>
    <name evidence="4" type="ORF">MNBD_ALPHA05-1056</name>
</gene>
<dbReference type="Gene3D" id="3.40.50.150">
    <property type="entry name" value="Vaccinia Virus protein VP39"/>
    <property type="match status" value="1"/>
</dbReference>
<dbReference type="AlphaFoldDB" id="A0A3B0RY82"/>
<accession>A0A3B0RY82</accession>
<evidence type="ECO:0000256" key="1">
    <source>
        <dbReference type="ARBA" id="ARBA00022490"/>
    </source>
</evidence>
<protein>
    <submittedName>
        <fullName evidence="4">16S rRNA (Guanine(527)-N(7))-methyltransferase</fullName>
        <ecNumber evidence="4">2.1.1.170</ecNumber>
    </submittedName>
</protein>
<dbReference type="InterPro" id="IPR003682">
    <property type="entry name" value="rRNA_ssu_MeTfrase_G"/>
</dbReference>
<dbReference type="NCBIfam" id="TIGR00138">
    <property type="entry name" value="rsmG_gidB"/>
    <property type="match status" value="1"/>
</dbReference>
<keyword evidence="1" id="KW-0963">Cytoplasm</keyword>
<evidence type="ECO:0000256" key="2">
    <source>
        <dbReference type="ARBA" id="ARBA00022552"/>
    </source>
</evidence>
<proteinExistence type="inferred from homology"/>
<dbReference type="GO" id="GO:0005829">
    <property type="term" value="C:cytosol"/>
    <property type="evidence" value="ECO:0007669"/>
    <property type="project" value="TreeGrafter"/>
</dbReference>
<keyword evidence="2" id="KW-0698">rRNA processing</keyword>
<dbReference type="SUPFAM" id="SSF53335">
    <property type="entry name" value="S-adenosyl-L-methionine-dependent methyltransferases"/>
    <property type="match status" value="1"/>
</dbReference>
<dbReference type="Pfam" id="PF02527">
    <property type="entry name" value="GidB"/>
    <property type="match status" value="1"/>
</dbReference>
<evidence type="ECO:0000313" key="4">
    <source>
        <dbReference type="EMBL" id="VAV93506.1"/>
    </source>
</evidence>
<keyword evidence="4" id="KW-0489">Methyltransferase</keyword>
<dbReference type="EMBL" id="UOEH01000117">
    <property type="protein sequence ID" value="VAV93506.1"/>
    <property type="molecule type" value="Genomic_DNA"/>
</dbReference>
<dbReference type="GO" id="GO:0070043">
    <property type="term" value="F:rRNA (guanine-N7-)-methyltransferase activity"/>
    <property type="evidence" value="ECO:0007669"/>
    <property type="project" value="TreeGrafter"/>
</dbReference>
<dbReference type="InterPro" id="IPR029063">
    <property type="entry name" value="SAM-dependent_MTases_sf"/>
</dbReference>
<feature type="non-terminal residue" evidence="4">
    <location>
        <position position="1"/>
    </location>
</feature>
<sequence length="201" mass="21799">AADVSRETFQRLKAMDEVLIDWCARHNLIARSTIEDRWRRHYLDSAQLVPLLPAGVKTLVDIGSGAGFPGLVLAAMLAEKDVYVTLIESTGKKAAFLVAAGEAMGLGNLKVIPERIEAAALPCAPDIITARALARLDKLLRYGHGIGGKNTRYFLLKGQDVADELTQATKSWHMEVIPHGSVTDPGATILEIAKLKPAHDR</sequence>